<keyword evidence="2" id="KW-1185">Reference proteome</keyword>
<protein>
    <submittedName>
        <fullName evidence="1">Uncharacterized protein</fullName>
    </submittedName>
</protein>
<comment type="caution">
    <text evidence="1">The sequence shown here is derived from an EMBL/GenBank/DDBJ whole genome shotgun (WGS) entry which is preliminary data.</text>
</comment>
<evidence type="ECO:0000313" key="2">
    <source>
        <dbReference type="Proteomes" id="UP000295729"/>
    </source>
</evidence>
<reference evidence="1 2" key="1">
    <citation type="submission" date="2019-03" db="EMBL/GenBank/DDBJ databases">
        <title>Genomic Encyclopedia of Type Strains, Phase IV (KMG-IV): sequencing the most valuable type-strain genomes for metagenomic binning, comparative biology and taxonomic classification.</title>
        <authorList>
            <person name="Goeker M."/>
        </authorList>
    </citation>
    <scope>NUCLEOTIDE SEQUENCE [LARGE SCALE GENOMIC DNA]</scope>
    <source>
        <strain evidence="1 2">DSM 5604</strain>
    </source>
</reference>
<dbReference type="EMBL" id="SNZA01000007">
    <property type="protein sequence ID" value="TDR05924.1"/>
    <property type="molecule type" value="Genomic_DNA"/>
</dbReference>
<sequence length="31" mass="3412">MQKGSAGQLHTTIGESSLITYTLKNDEFFHG</sequence>
<accession>A0A4R6WXL1</accession>
<proteinExistence type="predicted"/>
<dbReference type="AlphaFoldDB" id="A0A4R6WXL1"/>
<name>A0A4R6WXL1_9GAMM</name>
<evidence type="ECO:0000313" key="1">
    <source>
        <dbReference type="EMBL" id="TDR05924.1"/>
    </source>
</evidence>
<gene>
    <name evidence="1" type="ORF">C8D85_3460</name>
</gene>
<organism evidence="1 2">
    <name type="scientific">Marinomonas communis</name>
    <dbReference type="NCBI Taxonomy" id="28254"/>
    <lineage>
        <taxon>Bacteria</taxon>
        <taxon>Pseudomonadati</taxon>
        <taxon>Pseudomonadota</taxon>
        <taxon>Gammaproteobacteria</taxon>
        <taxon>Oceanospirillales</taxon>
        <taxon>Oceanospirillaceae</taxon>
        <taxon>Marinomonas</taxon>
    </lineage>
</organism>
<dbReference type="Proteomes" id="UP000295729">
    <property type="component" value="Unassembled WGS sequence"/>
</dbReference>